<organism evidence="1 2">
    <name type="scientific">candidate division KSB3 bacterium</name>
    <dbReference type="NCBI Taxonomy" id="2044937"/>
    <lineage>
        <taxon>Bacteria</taxon>
        <taxon>candidate division KSB3</taxon>
    </lineage>
</organism>
<sequence>MFQVSSVAIEKAHIILVSGGISKNVAEQIGCSWATIPQEAFEMACERLQTRHPTVAVLNGAAKLLPMWSGIDVKRP</sequence>
<evidence type="ECO:0000313" key="1">
    <source>
        <dbReference type="EMBL" id="PIE34050.1"/>
    </source>
</evidence>
<evidence type="ECO:0000313" key="2">
    <source>
        <dbReference type="Proteomes" id="UP000230821"/>
    </source>
</evidence>
<dbReference type="Proteomes" id="UP000230821">
    <property type="component" value="Unassembled WGS sequence"/>
</dbReference>
<dbReference type="AlphaFoldDB" id="A0A2G6KF78"/>
<reference evidence="1 2" key="1">
    <citation type="submission" date="2017-10" db="EMBL/GenBank/DDBJ databases">
        <title>Novel microbial diversity and functional potential in the marine mammal oral microbiome.</title>
        <authorList>
            <person name="Dudek N.K."/>
            <person name="Sun C.L."/>
            <person name="Burstein D."/>
            <person name="Kantor R.S."/>
            <person name="Aliaga Goltsman D.S."/>
            <person name="Bik E.M."/>
            <person name="Thomas B.C."/>
            <person name="Banfield J.F."/>
            <person name="Relman D.A."/>
        </authorList>
    </citation>
    <scope>NUCLEOTIDE SEQUENCE [LARGE SCALE GENOMIC DNA]</scope>
    <source>
        <strain evidence="1">DOLJORAL78_47_16</strain>
    </source>
</reference>
<comment type="caution">
    <text evidence="1">The sequence shown here is derived from an EMBL/GenBank/DDBJ whole genome shotgun (WGS) entry which is preliminary data.</text>
</comment>
<dbReference type="EMBL" id="PDSK01000092">
    <property type="protein sequence ID" value="PIE34050.1"/>
    <property type="molecule type" value="Genomic_DNA"/>
</dbReference>
<name>A0A2G6KF78_9BACT</name>
<protein>
    <submittedName>
        <fullName evidence="1">Uncharacterized protein</fullName>
    </submittedName>
</protein>
<proteinExistence type="predicted"/>
<gene>
    <name evidence="1" type="ORF">CSA56_09030</name>
</gene>
<accession>A0A2G6KF78</accession>
<dbReference type="InterPro" id="IPR043166">
    <property type="entry name" value="LarA-like_C"/>
</dbReference>
<dbReference type="Gene3D" id="3.90.226.30">
    <property type="match status" value="1"/>
</dbReference>